<evidence type="ECO:0000313" key="2">
    <source>
        <dbReference type="EMBL" id="EUC58662.1"/>
    </source>
</evidence>
<feature type="region of interest" description="Disordered" evidence="1">
    <location>
        <begin position="160"/>
        <end position="186"/>
    </location>
</feature>
<feature type="compositionally biased region" description="Polar residues" evidence="1">
    <location>
        <begin position="1"/>
        <end position="11"/>
    </location>
</feature>
<comment type="caution">
    <text evidence="2">The sequence shown here is derived from an EMBL/GenBank/DDBJ whole genome shotgun (WGS) entry which is preliminary data.</text>
</comment>
<dbReference type="OrthoDB" id="2130750at2759"/>
<proteinExistence type="predicted"/>
<name>A0A0A1UIA3_9AGAM</name>
<protein>
    <submittedName>
        <fullName evidence="2">CAP-gly domain protein, putative</fullName>
    </submittedName>
</protein>
<organism evidence="2 3">
    <name type="scientific">Rhizoctonia solani AG-3 Rhs1AP</name>
    <dbReference type="NCBI Taxonomy" id="1086054"/>
    <lineage>
        <taxon>Eukaryota</taxon>
        <taxon>Fungi</taxon>
        <taxon>Dikarya</taxon>
        <taxon>Basidiomycota</taxon>
        <taxon>Agaricomycotina</taxon>
        <taxon>Agaricomycetes</taxon>
        <taxon>Cantharellales</taxon>
        <taxon>Ceratobasidiaceae</taxon>
        <taxon>Rhizoctonia</taxon>
    </lineage>
</organism>
<evidence type="ECO:0000313" key="3">
    <source>
        <dbReference type="Proteomes" id="UP000030108"/>
    </source>
</evidence>
<dbReference type="AlphaFoldDB" id="A0A0A1UIA3"/>
<sequence length="186" mass="19783">MTTPTSASLTGGDNDKPSVMSVLDANNHTVQEEIALLVAGSGTGSNPASPISRGDDGRVSQLEEEIELLRAEVHDRTASIAEEAAVLNAAIERAVVLEEDRRLALECVVELGDVSLSVTDVQKAKAGAEARSSDVEAKMKDTESRLAELETKFEEADKKLVEAEEKAKEAEPKRAEAGSTLETPHC</sequence>
<gene>
    <name evidence="2" type="ORF">RSOL_271270</name>
</gene>
<feature type="non-terminal residue" evidence="2">
    <location>
        <position position="186"/>
    </location>
</feature>
<evidence type="ECO:0000256" key="1">
    <source>
        <dbReference type="SAM" id="MobiDB-lite"/>
    </source>
</evidence>
<feature type="region of interest" description="Disordered" evidence="1">
    <location>
        <begin position="1"/>
        <end position="20"/>
    </location>
</feature>
<feature type="region of interest" description="Disordered" evidence="1">
    <location>
        <begin position="122"/>
        <end position="143"/>
    </location>
</feature>
<feature type="compositionally biased region" description="Basic and acidic residues" evidence="1">
    <location>
        <begin position="160"/>
        <end position="176"/>
    </location>
</feature>
<feature type="region of interest" description="Disordered" evidence="1">
    <location>
        <begin position="39"/>
        <end position="59"/>
    </location>
</feature>
<accession>A0A0A1UIA3</accession>
<reference evidence="3" key="1">
    <citation type="journal article" date="2014" name="Genome Announc.">
        <title>Draft genome sequence of the plant-pathogenic soil fungus Rhizoctonia solani anastomosis group 3 strain Rhs1AP.</title>
        <authorList>
            <person name="Cubeta M.A."/>
            <person name="Thomas E."/>
            <person name="Dean R.A."/>
            <person name="Jabaji S."/>
            <person name="Neate S.M."/>
            <person name="Tavantzis S."/>
            <person name="Toda T."/>
            <person name="Vilgalys R."/>
            <person name="Bharathan N."/>
            <person name="Fedorova-Abrams N."/>
            <person name="Pakala S.B."/>
            <person name="Pakala S.M."/>
            <person name="Zafar N."/>
            <person name="Joardar V."/>
            <person name="Losada L."/>
            <person name="Nierman W.C."/>
        </authorList>
    </citation>
    <scope>NUCLEOTIDE SEQUENCE [LARGE SCALE GENOMIC DNA]</scope>
    <source>
        <strain evidence="3">AG-3</strain>
    </source>
</reference>
<dbReference type="Proteomes" id="UP000030108">
    <property type="component" value="Unassembled WGS sequence"/>
</dbReference>
<dbReference type="EMBL" id="JATN01000321">
    <property type="protein sequence ID" value="EUC58662.1"/>
    <property type="molecule type" value="Genomic_DNA"/>
</dbReference>